<gene>
    <name evidence="1" type="ORF">EDC65_3298</name>
</gene>
<protein>
    <recommendedName>
        <fullName evidence="3">NERD domain-containing protein</fullName>
    </recommendedName>
</protein>
<reference evidence="1 2" key="1">
    <citation type="submission" date="2018-11" db="EMBL/GenBank/DDBJ databases">
        <title>Genomic Encyclopedia of Type Strains, Phase IV (KMG-IV): sequencing the most valuable type-strain genomes for metagenomic binning, comparative biology and taxonomic classification.</title>
        <authorList>
            <person name="Goeker M."/>
        </authorList>
    </citation>
    <scope>NUCLEOTIDE SEQUENCE [LARGE SCALE GENOMIC DNA]</scope>
    <source>
        <strain evidence="1 2">DSM 5900</strain>
    </source>
</reference>
<sequence length="454" mass="51319">MTGKFESNLFHGADMRFEKSEGLTESEAILAQLCERSFLRLWTYPNLYKEPGKELVDLMVVFRDDVLLFSDKSCAYPDSGDAVLDWKRWFSRAVGKSAHQVRRAEHHVRTRPDHIYLDPRAQEPLPVSLPATADMRVHRVCVATGASERCMAETMQPMLGIDLTIVDDEAPLRIGIVKEAGGFLHVFSAEALKLVLRELDTARDFINYLDAKETISVSGKFKGAPTEADILAYYLHHNRSFPAPAKEFVLQPNLWRQIEAQQAFQEGRRLNAAHRTWDILIEYVTSQLLAEQLEVGNETTIRDYEGMVRIMASEGRFRRRILSQAIEVRAVRAREAWISSILPSEQDDVIYVLLMGPGAPRDEYVAYREKRARDLLLRCHAAKAARPGARYIIGIGLDAAGSGGRSEDLVYIDTAEWTLEEFARAAAIRADLGFFVEGTMIEQRLEAVEYPNVG</sequence>
<dbReference type="Proteomes" id="UP000278222">
    <property type="component" value="Unassembled WGS sequence"/>
</dbReference>
<evidence type="ECO:0000313" key="1">
    <source>
        <dbReference type="EMBL" id="ROP83955.1"/>
    </source>
</evidence>
<proteinExistence type="predicted"/>
<evidence type="ECO:0008006" key="3">
    <source>
        <dbReference type="Google" id="ProtNLM"/>
    </source>
</evidence>
<comment type="caution">
    <text evidence="1">The sequence shown here is derived from an EMBL/GenBank/DDBJ whole genome shotgun (WGS) entry which is preliminary data.</text>
</comment>
<evidence type="ECO:0000313" key="2">
    <source>
        <dbReference type="Proteomes" id="UP000278222"/>
    </source>
</evidence>
<dbReference type="AlphaFoldDB" id="A0A3N1L3G8"/>
<dbReference type="EMBL" id="RJKX01000015">
    <property type="protein sequence ID" value="ROP83955.1"/>
    <property type="molecule type" value="Genomic_DNA"/>
</dbReference>
<name>A0A3N1L3G8_9PROT</name>
<accession>A0A3N1L3G8</accession>
<organism evidence="1 2">
    <name type="scientific">Stella humosa</name>
    <dbReference type="NCBI Taxonomy" id="94"/>
    <lineage>
        <taxon>Bacteria</taxon>
        <taxon>Pseudomonadati</taxon>
        <taxon>Pseudomonadota</taxon>
        <taxon>Alphaproteobacteria</taxon>
        <taxon>Rhodospirillales</taxon>
        <taxon>Stellaceae</taxon>
        <taxon>Stella</taxon>
    </lineage>
</organism>
<keyword evidence="2" id="KW-1185">Reference proteome</keyword>